<dbReference type="RefSeq" id="WP_106056771.1">
    <property type="nucleotide sequence ID" value="NZ_CAURSC010000002.1"/>
</dbReference>
<reference evidence="2" key="1">
    <citation type="submission" date="2018-02" db="EMBL/GenBank/DDBJ databases">
        <authorList>
            <person name="Holder M.E."/>
            <person name="Ajami N.J."/>
            <person name="Petrosino J.F."/>
        </authorList>
    </citation>
    <scope>NUCLEOTIDE SEQUENCE [LARGE SCALE GENOMIC DNA]</scope>
    <source>
        <strain evidence="2">CCUG 47132</strain>
    </source>
</reference>
<accession>A0A2S0L364</accession>
<dbReference type="GeneID" id="78391059"/>
<gene>
    <name evidence="1" type="ORF">C5Q96_02170</name>
</gene>
<evidence type="ECO:0000313" key="1">
    <source>
        <dbReference type="EMBL" id="AVM47722.1"/>
    </source>
</evidence>
<evidence type="ECO:0008006" key="3">
    <source>
        <dbReference type="Google" id="ProtNLM"/>
    </source>
</evidence>
<dbReference type="EMBL" id="CP027228">
    <property type="protein sequence ID" value="AVM47722.1"/>
    <property type="molecule type" value="Genomic_DNA"/>
</dbReference>
<protein>
    <recommendedName>
        <fullName evidence="3">DNA alkylation repair protein</fullName>
    </recommendedName>
</protein>
<dbReference type="AlphaFoldDB" id="A0A2S0L364"/>
<sequence>MKYTIETMDNELCNLESNDEKARKKASSHFMRAACKELGTKDTKQIKVWFITNTDRYISAIKKETNIDTIWNNVYTLQSFCARYIHLSHLYKADSDIITEDKINHFEEESKKYVRYLLETQKHPKVLQAVASFFWIYEEAFVWDVFIKVLEKKRDKLTLSHIKIAIRQCYSSSQSNQVKKYMSEQQREELIAILKEKNILQKEISLLENM</sequence>
<keyword evidence="2" id="KW-1185">Reference proteome</keyword>
<evidence type="ECO:0000313" key="2">
    <source>
        <dbReference type="Proteomes" id="UP000237883"/>
    </source>
</evidence>
<dbReference type="KEGG" id="mdv:C5Q96_02170"/>
<organism evidence="1 2">
    <name type="scientific">Mogibacterium diversum</name>
    <dbReference type="NCBI Taxonomy" id="114527"/>
    <lineage>
        <taxon>Bacteria</taxon>
        <taxon>Bacillati</taxon>
        <taxon>Bacillota</taxon>
        <taxon>Clostridia</taxon>
        <taxon>Peptostreptococcales</taxon>
        <taxon>Anaerovoracaceae</taxon>
        <taxon>Mogibacterium</taxon>
    </lineage>
</organism>
<proteinExistence type="predicted"/>
<dbReference type="Proteomes" id="UP000237883">
    <property type="component" value="Chromosome"/>
</dbReference>
<dbReference type="OrthoDB" id="2085810at2"/>
<name>A0A2S0L364_9FIRM</name>